<dbReference type="CDD" id="cd01610">
    <property type="entry name" value="PAP2_like"/>
    <property type="match status" value="1"/>
</dbReference>
<evidence type="ECO:0000313" key="3">
    <source>
        <dbReference type="EMBL" id="GGC78567.1"/>
    </source>
</evidence>
<keyword evidence="1" id="KW-1133">Transmembrane helix</keyword>
<keyword evidence="4" id="KW-1185">Reference proteome</keyword>
<reference evidence="4" key="1">
    <citation type="journal article" date="2019" name="Int. J. Syst. Evol. Microbiol.">
        <title>The Global Catalogue of Microorganisms (GCM) 10K type strain sequencing project: providing services to taxonomists for standard genome sequencing and annotation.</title>
        <authorList>
            <consortium name="The Broad Institute Genomics Platform"/>
            <consortium name="The Broad Institute Genome Sequencing Center for Infectious Disease"/>
            <person name="Wu L."/>
            <person name="Ma J."/>
        </authorList>
    </citation>
    <scope>NUCLEOTIDE SEQUENCE [LARGE SCALE GENOMIC DNA]</scope>
    <source>
        <strain evidence="4">CGMCC 1.15480</strain>
    </source>
</reference>
<feature type="transmembrane region" description="Helical" evidence="1">
    <location>
        <begin position="189"/>
        <end position="209"/>
    </location>
</feature>
<dbReference type="Gene3D" id="1.20.144.10">
    <property type="entry name" value="Phosphatidic acid phosphatase type 2/haloperoxidase"/>
    <property type="match status" value="1"/>
</dbReference>
<proteinExistence type="predicted"/>
<feature type="transmembrane region" description="Helical" evidence="1">
    <location>
        <begin position="57"/>
        <end position="77"/>
    </location>
</feature>
<feature type="transmembrane region" description="Helical" evidence="1">
    <location>
        <begin position="97"/>
        <end position="115"/>
    </location>
</feature>
<accession>A0ABQ1NM33</accession>
<feature type="domain" description="Phosphatidic acid phosphatase type 2/haloperoxidase" evidence="2">
    <location>
        <begin position="145"/>
        <end position="206"/>
    </location>
</feature>
<dbReference type="RefSeq" id="WP_188664835.1">
    <property type="nucleotide sequence ID" value="NZ_BMJI01000001.1"/>
</dbReference>
<feature type="transmembrane region" description="Helical" evidence="1">
    <location>
        <begin position="121"/>
        <end position="142"/>
    </location>
</feature>
<keyword evidence="1" id="KW-0472">Membrane</keyword>
<sequence>MPDLPGRAASGPVAATPHTAVDRIARAASEVLAPPFLASLLMAIAALASGVSGRTVLAAAVAIGFTIVAPMAVIVVLARRGRLSGHYVPERTERTPVYVGTLVSGGVGMVLLVLLRAPHALFVVMGGIATGLVAVLLVNLWWKISAHTAVAASVAVTLAGWLGGPWWMMLTVPVVVGWSRVRMRVHTRGQVIVGGLLGVAVALVWLPLLR</sequence>
<name>A0ABQ1NM33_9MICC</name>
<dbReference type="InterPro" id="IPR036938">
    <property type="entry name" value="PAP2/HPO_sf"/>
</dbReference>
<comment type="caution">
    <text evidence="3">The sequence shown here is derived from an EMBL/GenBank/DDBJ whole genome shotgun (WGS) entry which is preliminary data.</text>
</comment>
<dbReference type="EMBL" id="BMJI01000001">
    <property type="protein sequence ID" value="GGC78567.1"/>
    <property type="molecule type" value="Genomic_DNA"/>
</dbReference>
<keyword evidence="1" id="KW-0812">Transmembrane</keyword>
<dbReference type="SUPFAM" id="SSF48317">
    <property type="entry name" value="Acid phosphatase/Vanadium-dependent haloperoxidase"/>
    <property type="match status" value="1"/>
</dbReference>
<dbReference type="Proteomes" id="UP000597761">
    <property type="component" value="Unassembled WGS sequence"/>
</dbReference>
<feature type="transmembrane region" description="Helical" evidence="1">
    <location>
        <begin position="149"/>
        <end position="169"/>
    </location>
</feature>
<dbReference type="Pfam" id="PF01569">
    <property type="entry name" value="PAP2"/>
    <property type="match status" value="1"/>
</dbReference>
<feature type="transmembrane region" description="Helical" evidence="1">
    <location>
        <begin position="31"/>
        <end position="51"/>
    </location>
</feature>
<gene>
    <name evidence="3" type="ORF">GCM10011512_01400</name>
</gene>
<organism evidence="3 4">
    <name type="scientific">Tersicoccus solisilvae</name>
    <dbReference type="NCBI Taxonomy" id="1882339"/>
    <lineage>
        <taxon>Bacteria</taxon>
        <taxon>Bacillati</taxon>
        <taxon>Actinomycetota</taxon>
        <taxon>Actinomycetes</taxon>
        <taxon>Micrococcales</taxon>
        <taxon>Micrococcaceae</taxon>
        <taxon>Tersicoccus</taxon>
    </lineage>
</organism>
<evidence type="ECO:0000313" key="4">
    <source>
        <dbReference type="Proteomes" id="UP000597761"/>
    </source>
</evidence>
<evidence type="ECO:0000256" key="1">
    <source>
        <dbReference type="SAM" id="Phobius"/>
    </source>
</evidence>
<evidence type="ECO:0000259" key="2">
    <source>
        <dbReference type="Pfam" id="PF01569"/>
    </source>
</evidence>
<protein>
    <recommendedName>
        <fullName evidence="2">Phosphatidic acid phosphatase type 2/haloperoxidase domain-containing protein</fullName>
    </recommendedName>
</protein>
<dbReference type="InterPro" id="IPR000326">
    <property type="entry name" value="PAP2/HPO"/>
</dbReference>